<dbReference type="CDD" id="cd02165">
    <property type="entry name" value="NMNAT"/>
    <property type="match status" value="1"/>
</dbReference>
<protein>
    <recommendedName>
        <fullName evidence="10">Probable nicotinate-nucleotide adenylyltransferase</fullName>
        <ecNumber evidence="10">2.7.7.18</ecNumber>
    </recommendedName>
    <alternativeName>
        <fullName evidence="10">Deamido-NAD(+) diphosphorylase</fullName>
    </alternativeName>
    <alternativeName>
        <fullName evidence="10">Deamido-NAD(+) pyrophosphorylase</fullName>
    </alternativeName>
    <alternativeName>
        <fullName evidence="10">Nicotinate mononucleotide adenylyltransferase</fullName>
        <shortName evidence="10">NaMN adenylyltransferase</shortName>
    </alternativeName>
</protein>
<comment type="catalytic activity">
    <reaction evidence="9 10">
        <text>nicotinate beta-D-ribonucleotide + ATP + H(+) = deamido-NAD(+) + diphosphate</text>
        <dbReference type="Rhea" id="RHEA:22860"/>
        <dbReference type="ChEBI" id="CHEBI:15378"/>
        <dbReference type="ChEBI" id="CHEBI:30616"/>
        <dbReference type="ChEBI" id="CHEBI:33019"/>
        <dbReference type="ChEBI" id="CHEBI:57502"/>
        <dbReference type="ChEBI" id="CHEBI:58437"/>
        <dbReference type="EC" id="2.7.7.18"/>
    </reaction>
</comment>
<dbReference type="GO" id="GO:0009435">
    <property type="term" value="P:NAD+ biosynthetic process"/>
    <property type="evidence" value="ECO:0007669"/>
    <property type="project" value="UniProtKB-UniRule"/>
</dbReference>
<reference evidence="12" key="1">
    <citation type="submission" date="2022-12" db="EMBL/GenBank/DDBJ databases">
        <title>Paraconexibacter alkalitolerans sp. nov. and Baekduia alba sp. nov., isolated from soil and emended description of the genera Paraconexibacter (Chun et al., 2020) and Baekduia (An et al., 2020).</title>
        <authorList>
            <person name="Vieira S."/>
            <person name="Huber K.J."/>
            <person name="Geppert A."/>
            <person name="Wolf J."/>
            <person name="Neumann-Schaal M."/>
            <person name="Muesken M."/>
            <person name="Overmann J."/>
        </authorList>
    </citation>
    <scope>NUCLEOTIDE SEQUENCE</scope>
    <source>
        <strain evidence="12">AEG42_29</strain>
    </source>
</reference>
<keyword evidence="6 10" id="KW-0547">Nucleotide-binding</keyword>
<dbReference type="SUPFAM" id="SSF52374">
    <property type="entry name" value="Nucleotidylyl transferase"/>
    <property type="match status" value="1"/>
</dbReference>
<dbReference type="InterPro" id="IPR014729">
    <property type="entry name" value="Rossmann-like_a/b/a_fold"/>
</dbReference>
<dbReference type="GO" id="GO:0004515">
    <property type="term" value="F:nicotinate-nucleotide adenylyltransferase activity"/>
    <property type="evidence" value="ECO:0007669"/>
    <property type="project" value="UniProtKB-UniRule"/>
</dbReference>
<evidence type="ECO:0000256" key="3">
    <source>
        <dbReference type="ARBA" id="ARBA00022642"/>
    </source>
</evidence>
<evidence type="ECO:0000256" key="6">
    <source>
        <dbReference type="ARBA" id="ARBA00022741"/>
    </source>
</evidence>
<dbReference type="EMBL" id="CP114014">
    <property type="protein sequence ID" value="XAY06391.1"/>
    <property type="molecule type" value="Genomic_DNA"/>
</dbReference>
<accession>A0AAU7AXM3</accession>
<keyword evidence="8 10" id="KW-0520">NAD</keyword>
<dbReference type="InterPro" id="IPR005248">
    <property type="entry name" value="NadD/NMNAT"/>
</dbReference>
<keyword evidence="5 10" id="KW-0548">Nucleotidyltransferase</keyword>
<evidence type="ECO:0000256" key="5">
    <source>
        <dbReference type="ARBA" id="ARBA00022695"/>
    </source>
</evidence>
<proteinExistence type="inferred from homology"/>
<dbReference type="HAMAP" id="MF_00244">
    <property type="entry name" value="NaMN_adenylyltr"/>
    <property type="match status" value="1"/>
</dbReference>
<dbReference type="NCBIfam" id="NF000840">
    <property type="entry name" value="PRK00071.1-3"/>
    <property type="match status" value="1"/>
</dbReference>
<dbReference type="RefSeq" id="WP_354697625.1">
    <property type="nucleotide sequence ID" value="NZ_CP114014.1"/>
</dbReference>
<dbReference type="PANTHER" id="PTHR39321">
    <property type="entry name" value="NICOTINATE-NUCLEOTIDE ADENYLYLTRANSFERASE-RELATED"/>
    <property type="match status" value="1"/>
</dbReference>
<evidence type="ECO:0000256" key="2">
    <source>
        <dbReference type="ARBA" id="ARBA00005019"/>
    </source>
</evidence>
<comment type="pathway">
    <text evidence="2 10">Cofactor biosynthesis; NAD(+) biosynthesis; deamido-NAD(+) from nicotinate D-ribonucleotide: step 1/1.</text>
</comment>
<evidence type="ECO:0000256" key="7">
    <source>
        <dbReference type="ARBA" id="ARBA00022840"/>
    </source>
</evidence>
<organism evidence="12">
    <name type="scientific">Paraconexibacter sp. AEG42_29</name>
    <dbReference type="NCBI Taxonomy" id="2997339"/>
    <lineage>
        <taxon>Bacteria</taxon>
        <taxon>Bacillati</taxon>
        <taxon>Actinomycetota</taxon>
        <taxon>Thermoleophilia</taxon>
        <taxon>Solirubrobacterales</taxon>
        <taxon>Paraconexibacteraceae</taxon>
        <taxon>Paraconexibacter</taxon>
    </lineage>
</organism>
<dbReference type="AlphaFoldDB" id="A0AAU7AXM3"/>
<dbReference type="PANTHER" id="PTHR39321:SF3">
    <property type="entry name" value="PHOSPHOPANTETHEINE ADENYLYLTRANSFERASE"/>
    <property type="match status" value="1"/>
</dbReference>
<sequence>MARIGILGGTFNPPHVGHLILAQEAHDQLGLDRVVLMPVNTPPHKELHADPGPAVRAELCRMAVAGDSRFEVSTWEIDHDGPSYTADTLRALAAAQPGDELTFLVGGDMAHSLPTWREPEQILALASLGVAERQGIGREDILARLAPLDPDGTRVRFFDVARMDLSSSLIRRRAAAGLSVRYLVPATVAEYVDGHGLYRPQR</sequence>
<evidence type="ECO:0000256" key="8">
    <source>
        <dbReference type="ARBA" id="ARBA00023027"/>
    </source>
</evidence>
<dbReference type="NCBIfam" id="TIGR00482">
    <property type="entry name" value="nicotinate (nicotinamide) nucleotide adenylyltransferase"/>
    <property type="match status" value="1"/>
</dbReference>
<keyword evidence="7 10" id="KW-0067">ATP-binding</keyword>
<name>A0AAU7AXM3_9ACTN</name>
<comment type="function">
    <text evidence="1 10">Catalyzes the reversible adenylation of nicotinate mononucleotide (NaMN) to nicotinic acid adenine dinucleotide (NaAD).</text>
</comment>
<dbReference type="Gene3D" id="3.40.50.620">
    <property type="entry name" value="HUPs"/>
    <property type="match status" value="1"/>
</dbReference>
<evidence type="ECO:0000256" key="9">
    <source>
        <dbReference type="ARBA" id="ARBA00048721"/>
    </source>
</evidence>
<evidence type="ECO:0000256" key="10">
    <source>
        <dbReference type="HAMAP-Rule" id="MF_00244"/>
    </source>
</evidence>
<evidence type="ECO:0000313" key="12">
    <source>
        <dbReference type="EMBL" id="XAY06391.1"/>
    </source>
</evidence>
<keyword evidence="4 10" id="KW-0808">Transferase</keyword>
<evidence type="ECO:0000256" key="4">
    <source>
        <dbReference type="ARBA" id="ARBA00022679"/>
    </source>
</evidence>
<dbReference type="InterPro" id="IPR004821">
    <property type="entry name" value="Cyt_trans-like"/>
</dbReference>
<dbReference type="KEGG" id="parq:DSM112329_03261"/>
<evidence type="ECO:0000256" key="1">
    <source>
        <dbReference type="ARBA" id="ARBA00002324"/>
    </source>
</evidence>
<dbReference type="EC" id="2.7.7.18" evidence="10"/>
<dbReference type="Pfam" id="PF01467">
    <property type="entry name" value="CTP_transf_like"/>
    <property type="match status" value="1"/>
</dbReference>
<gene>
    <name evidence="10 12" type="primary">nadD</name>
    <name evidence="12" type="ORF">DSM112329_03261</name>
</gene>
<evidence type="ECO:0000259" key="11">
    <source>
        <dbReference type="Pfam" id="PF01467"/>
    </source>
</evidence>
<dbReference type="NCBIfam" id="TIGR00125">
    <property type="entry name" value="cyt_tran_rel"/>
    <property type="match status" value="1"/>
</dbReference>
<comment type="similarity">
    <text evidence="10">Belongs to the NadD family.</text>
</comment>
<keyword evidence="3 10" id="KW-0662">Pyridine nucleotide biosynthesis</keyword>
<dbReference type="GO" id="GO:0005524">
    <property type="term" value="F:ATP binding"/>
    <property type="evidence" value="ECO:0007669"/>
    <property type="project" value="UniProtKB-KW"/>
</dbReference>
<feature type="domain" description="Cytidyltransferase-like" evidence="11">
    <location>
        <begin position="6"/>
        <end position="173"/>
    </location>
</feature>